<dbReference type="Proteomes" id="UP000011086">
    <property type="component" value="Unassembled WGS sequence"/>
</dbReference>
<evidence type="ECO:0000256" key="1">
    <source>
        <dbReference type="SAM" id="MobiDB-lite"/>
    </source>
</evidence>
<proteinExistence type="predicted"/>
<dbReference type="AlphaFoldDB" id="A0AA97P909"/>
<accession>A0AA97P909</accession>
<name>A0AA97P909_PYRO3</name>
<dbReference type="EMBL" id="JH794008">
    <property type="protein sequence ID" value="ELQ44109.1"/>
    <property type="molecule type" value="Genomic_DNA"/>
</dbReference>
<sequence>MASTPKCGAHTPTDLLFTYTLLRKTGPQWDMQGNNGVLDNGGGRANSGQQNGRRRSPMGAAAGLSGKIPSYHVHAGGSLRVDDEFQASPSLTDNVTAVYWWWARLLIVAAGPPADRSDNAIIT</sequence>
<organism evidence="2">
    <name type="scientific">Pyricularia oryzae (strain Y34)</name>
    <name type="common">Rice blast fungus</name>
    <name type="synonym">Magnaporthe oryzae</name>
    <dbReference type="NCBI Taxonomy" id="1143189"/>
    <lineage>
        <taxon>Eukaryota</taxon>
        <taxon>Fungi</taxon>
        <taxon>Dikarya</taxon>
        <taxon>Ascomycota</taxon>
        <taxon>Pezizomycotina</taxon>
        <taxon>Sordariomycetes</taxon>
        <taxon>Sordariomycetidae</taxon>
        <taxon>Magnaporthales</taxon>
        <taxon>Pyriculariaceae</taxon>
        <taxon>Pyricularia</taxon>
    </lineage>
</organism>
<evidence type="ECO:0000313" key="2">
    <source>
        <dbReference type="EMBL" id="ELQ44109.1"/>
    </source>
</evidence>
<gene>
    <name evidence="2" type="ORF">OOU_Y34scaffold00099g12</name>
</gene>
<reference evidence="2" key="1">
    <citation type="journal article" date="2012" name="PLoS Genet.">
        <title>Comparative analysis of the genomes of two field isolates of the rice blast fungus Magnaporthe oryzae.</title>
        <authorList>
            <person name="Xue M."/>
            <person name="Yang J."/>
            <person name="Li Z."/>
            <person name="Hu S."/>
            <person name="Yao N."/>
            <person name="Dean R.A."/>
            <person name="Zhao W."/>
            <person name="Shen M."/>
            <person name="Zhang H."/>
            <person name="Li C."/>
            <person name="Liu L."/>
            <person name="Cao L."/>
            <person name="Xu X."/>
            <person name="Xing Y."/>
            <person name="Hsiang T."/>
            <person name="Zhang Z."/>
            <person name="Xu J.R."/>
            <person name="Peng Y.L."/>
        </authorList>
    </citation>
    <scope>NUCLEOTIDE SEQUENCE</scope>
    <source>
        <strain evidence="2">Y34</strain>
    </source>
</reference>
<feature type="region of interest" description="Disordered" evidence="1">
    <location>
        <begin position="30"/>
        <end position="61"/>
    </location>
</feature>
<protein>
    <submittedName>
        <fullName evidence="2">Uncharacterized protein</fullName>
    </submittedName>
</protein>